<comment type="caution">
    <text evidence="2">The sequence shown here is derived from an EMBL/GenBank/DDBJ whole genome shotgun (WGS) entry which is preliminary data.</text>
</comment>
<reference evidence="2 3" key="1">
    <citation type="journal article" date="2016" name="Sci. Rep.">
        <title>Penicillium arizonense, a new, genome sequenced fungal species, reveals a high chemical diversity in secreted metabolites.</title>
        <authorList>
            <person name="Grijseels S."/>
            <person name="Nielsen J.C."/>
            <person name="Randelovic M."/>
            <person name="Nielsen J."/>
            <person name="Nielsen K.F."/>
            <person name="Workman M."/>
            <person name="Frisvad J.C."/>
        </authorList>
    </citation>
    <scope>NUCLEOTIDE SEQUENCE [LARGE SCALE GENOMIC DNA]</scope>
    <source>
        <strain evidence="2 3">CBS 141311</strain>
    </source>
</reference>
<keyword evidence="3" id="KW-1185">Reference proteome</keyword>
<dbReference type="InterPro" id="IPR008030">
    <property type="entry name" value="NmrA-like"/>
</dbReference>
<dbReference type="InterPro" id="IPR036291">
    <property type="entry name" value="NAD(P)-bd_dom_sf"/>
</dbReference>
<dbReference type="AlphaFoldDB" id="A0A1F5LKY0"/>
<dbReference type="PANTHER" id="PTHR43162">
    <property type="match status" value="1"/>
</dbReference>
<dbReference type="Gene3D" id="3.40.50.720">
    <property type="entry name" value="NAD(P)-binding Rossmann-like Domain"/>
    <property type="match status" value="1"/>
</dbReference>
<dbReference type="EMBL" id="LXJU01000007">
    <property type="protein sequence ID" value="OGE53559.1"/>
    <property type="molecule type" value="Genomic_DNA"/>
</dbReference>
<feature type="domain" description="NmrA-like" evidence="1">
    <location>
        <begin position="6"/>
        <end position="257"/>
    </location>
</feature>
<proteinExistence type="predicted"/>
<dbReference type="STRING" id="1835702.A0A1F5LKY0"/>
<accession>A0A1F5LKY0</accession>
<dbReference type="PANTHER" id="PTHR43162:SF1">
    <property type="entry name" value="PRESTALK A DIFFERENTIATION PROTEIN A"/>
    <property type="match status" value="1"/>
</dbReference>
<evidence type="ECO:0000313" key="3">
    <source>
        <dbReference type="Proteomes" id="UP000177622"/>
    </source>
</evidence>
<dbReference type="GeneID" id="34575641"/>
<dbReference type="RefSeq" id="XP_022488997.1">
    <property type="nucleotide sequence ID" value="XM_022630907.1"/>
</dbReference>
<organism evidence="2 3">
    <name type="scientific">Penicillium arizonense</name>
    <dbReference type="NCBI Taxonomy" id="1835702"/>
    <lineage>
        <taxon>Eukaryota</taxon>
        <taxon>Fungi</taxon>
        <taxon>Dikarya</taxon>
        <taxon>Ascomycota</taxon>
        <taxon>Pezizomycotina</taxon>
        <taxon>Eurotiomycetes</taxon>
        <taxon>Eurotiomycetidae</taxon>
        <taxon>Eurotiales</taxon>
        <taxon>Aspergillaceae</taxon>
        <taxon>Penicillium</taxon>
    </lineage>
</organism>
<gene>
    <name evidence="2" type="ORF">PENARI_c007G04701</name>
</gene>
<dbReference type="Pfam" id="PF05368">
    <property type="entry name" value="NmrA"/>
    <property type="match status" value="1"/>
</dbReference>
<dbReference type="SUPFAM" id="SSF51735">
    <property type="entry name" value="NAD(P)-binding Rossmann-fold domains"/>
    <property type="match status" value="1"/>
</dbReference>
<name>A0A1F5LKY0_PENAI</name>
<evidence type="ECO:0000259" key="1">
    <source>
        <dbReference type="Pfam" id="PF05368"/>
    </source>
</evidence>
<dbReference type="InterPro" id="IPR051604">
    <property type="entry name" value="Ergot_Alk_Oxidoreductase"/>
</dbReference>
<evidence type="ECO:0000313" key="2">
    <source>
        <dbReference type="EMBL" id="OGE53559.1"/>
    </source>
</evidence>
<sequence>MATAPRVLVFGAAGDVGSAAALQAHQESAKVFLAVRNIAKPIPNLDNISLEKIQADLTKPETVKAAVNETGAKVVFIYAVFGTDDGMRPSLLALKEAGVESVVLLSSFTVEGNPREVSPTDFIAWHHAQVEIALEDIFGVENFTAIRPAYFASNIFQHKRGIRKGLVELPNPEAQFDWISPSDIGRVCGTILAHGTAQHIVGLVGAEKMALKDAVAVISGSLGTQVEIHKIGADQALQNLLRIGTPPPVASWMIHNVMQNAGASFRATGFEEAVGNIQKYTGKHPVKFQHWVEENKKKFQE</sequence>
<dbReference type="OrthoDB" id="419598at2759"/>
<protein>
    <recommendedName>
        <fullName evidence="1">NmrA-like domain-containing protein</fullName>
    </recommendedName>
</protein>
<dbReference type="Proteomes" id="UP000177622">
    <property type="component" value="Unassembled WGS sequence"/>
</dbReference>